<dbReference type="PROSITE" id="PS50176">
    <property type="entry name" value="ARM_REPEAT"/>
    <property type="match status" value="4"/>
</dbReference>
<comment type="caution">
    <text evidence="2">The sequence shown here is derived from an EMBL/GenBank/DDBJ whole genome shotgun (WGS) entry which is preliminary data.</text>
</comment>
<dbReference type="SMART" id="SM00185">
    <property type="entry name" value="ARM"/>
    <property type="match status" value="6"/>
</dbReference>
<dbReference type="InterPro" id="IPR016024">
    <property type="entry name" value="ARM-type_fold"/>
</dbReference>
<keyword evidence="3" id="KW-1185">Reference proteome</keyword>
<feature type="repeat" description="ARM" evidence="1">
    <location>
        <begin position="158"/>
        <end position="200"/>
    </location>
</feature>
<dbReference type="Proteomes" id="UP001165083">
    <property type="component" value="Unassembled WGS sequence"/>
</dbReference>
<dbReference type="AlphaFoldDB" id="A0A9W6TMG7"/>
<dbReference type="Pfam" id="PF00514">
    <property type="entry name" value="Arm"/>
    <property type="match status" value="1"/>
</dbReference>
<name>A0A9W6TMG7_9STRA</name>
<accession>A0A9W6TMG7</accession>
<feature type="repeat" description="ARM" evidence="1">
    <location>
        <begin position="236"/>
        <end position="263"/>
    </location>
</feature>
<dbReference type="EMBL" id="BSXW01000240">
    <property type="protein sequence ID" value="GMF16071.1"/>
    <property type="molecule type" value="Genomic_DNA"/>
</dbReference>
<evidence type="ECO:0000313" key="2">
    <source>
        <dbReference type="EMBL" id="GMF16071.1"/>
    </source>
</evidence>
<gene>
    <name evidence="2" type="ORF">Plil01_000564800</name>
</gene>
<evidence type="ECO:0000256" key="1">
    <source>
        <dbReference type="PROSITE-ProRule" id="PRU00259"/>
    </source>
</evidence>
<feature type="repeat" description="ARM" evidence="1">
    <location>
        <begin position="324"/>
        <end position="366"/>
    </location>
</feature>
<dbReference type="SUPFAM" id="SSF48371">
    <property type="entry name" value="ARM repeat"/>
    <property type="match status" value="1"/>
</dbReference>
<dbReference type="InterPro" id="IPR011989">
    <property type="entry name" value="ARM-like"/>
</dbReference>
<organism evidence="2 3">
    <name type="scientific">Phytophthora lilii</name>
    <dbReference type="NCBI Taxonomy" id="2077276"/>
    <lineage>
        <taxon>Eukaryota</taxon>
        <taxon>Sar</taxon>
        <taxon>Stramenopiles</taxon>
        <taxon>Oomycota</taxon>
        <taxon>Peronosporomycetes</taxon>
        <taxon>Peronosporales</taxon>
        <taxon>Peronosporaceae</taxon>
        <taxon>Phytophthora</taxon>
    </lineage>
</organism>
<dbReference type="PANTHER" id="PTHR23315:SF7">
    <property type="entry name" value="U-BOX DOMAIN-CONTAINING PROTEIN 4"/>
    <property type="match status" value="1"/>
</dbReference>
<reference evidence="2" key="1">
    <citation type="submission" date="2023-04" db="EMBL/GenBank/DDBJ databases">
        <title>Phytophthora lilii NBRC 32176.</title>
        <authorList>
            <person name="Ichikawa N."/>
            <person name="Sato H."/>
            <person name="Tonouchi N."/>
        </authorList>
    </citation>
    <scope>NUCLEOTIDE SEQUENCE</scope>
    <source>
        <strain evidence="2">NBRC 32176</strain>
    </source>
</reference>
<dbReference type="Gene3D" id="1.25.10.10">
    <property type="entry name" value="Leucine-rich Repeat Variant"/>
    <property type="match status" value="4"/>
</dbReference>
<dbReference type="PANTHER" id="PTHR23315">
    <property type="entry name" value="U BOX DOMAIN-CONTAINING"/>
    <property type="match status" value="1"/>
</dbReference>
<feature type="repeat" description="ARM" evidence="1">
    <location>
        <begin position="36"/>
        <end position="78"/>
    </location>
</feature>
<sequence length="391" mass="41694">MATVRSGTKGQKTKCALALSRLSENNECKSEIVALDGIPVLIKLLRTGNGAQKECAVSALFILSDNAENQDAIVAGGRIPLVVKLIQLSNEITYAVRALDAFSANEKSQDVTGAADGSIVRLVQLVCGRNGTRKEHAARILMNLSMSSANVVRITRARGIRPLVALLKMDSLSIKSIALGTLANLAKDTKTHDAIGSSDGISECATLVYAGTDDQKLTALAILKEDRLKTAIATPGVTPALVQLISHENNNLKQRAVLVLNDLCPHLDPAAVRIAGGIQPLVTMLRAALMREEEGIEFRREIITRLLGLLLQDPENIEAVAATGVIPDLVSYLRDGTWFEQMFAAQALTSLSLNDANKQEIVSAGGIPPLLELTRSGSAIHKPFAATVYPV</sequence>
<dbReference type="OrthoDB" id="191135at2759"/>
<dbReference type="InterPro" id="IPR000225">
    <property type="entry name" value="Armadillo"/>
</dbReference>
<evidence type="ECO:0000313" key="3">
    <source>
        <dbReference type="Proteomes" id="UP001165083"/>
    </source>
</evidence>
<proteinExistence type="predicted"/>
<protein>
    <submittedName>
        <fullName evidence="2">Unnamed protein product</fullName>
    </submittedName>
</protein>